<keyword evidence="2 3" id="KW-0802">TPR repeat</keyword>
<accession>A0L546</accession>
<dbReference type="eggNOG" id="COG0859">
    <property type="taxonomic scope" value="Bacteria"/>
</dbReference>
<name>A0L546_MAGMM</name>
<dbReference type="SMART" id="SM00028">
    <property type="entry name" value="TPR"/>
    <property type="match status" value="5"/>
</dbReference>
<dbReference type="Gene3D" id="1.25.40.10">
    <property type="entry name" value="Tetratricopeptide repeat domain"/>
    <property type="match status" value="2"/>
</dbReference>
<dbReference type="Pfam" id="PF13432">
    <property type="entry name" value="TPR_16"/>
    <property type="match status" value="2"/>
</dbReference>
<dbReference type="Gene3D" id="3.40.50.2000">
    <property type="entry name" value="Glycogen Phosphorylase B"/>
    <property type="match status" value="1"/>
</dbReference>
<gene>
    <name evidence="4" type="ordered locus">Mmc1_0564</name>
</gene>
<dbReference type="SUPFAM" id="SSF53756">
    <property type="entry name" value="UDP-Glycosyltransferase/glycogen phosphorylase"/>
    <property type="match status" value="1"/>
</dbReference>
<reference evidence="4 5" key="2">
    <citation type="journal article" date="2012" name="Int. J. Syst. Evol. Microbiol.">
        <title>Magnetococcus marinus gen. nov., sp. nov., a marine, magnetotactic bacterium that represents a novel lineage (Magnetococcaceae fam. nov.; Magnetococcales ord. nov.) at the base of the Alphaproteobacteria.</title>
        <authorList>
            <person name="Bazylinski D.A."/>
            <person name="Williams T.J."/>
            <person name="Lefevre C.T."/>
            <person name="Berg R.J."/>
            <person name="Zhang C.L."/>
            <person name="Bowser S.S."/>
            <person name="Dean A.J."/>
            <person name="Beveridge T.J."/>
        </authorList>
    </citation>
    <scope>NUCLEOTIDE SEQUENCE [LARGE SCALE GENOMIC DNA]</scope>
    <source>
        <strain evidence="5">ATCC BAA-1437 / JCM 17883 / MC-1</strain>
    </source>
</reference>
<dbReference type="RefSeq" id="WP_011712256.1">
    <property type="nucleotide sequence ID" value="NC_008576.1"/>
</dbReference>
<feature type="repeat" description="TPR" evidence="3">
    <location>
        <begin position="109"/>
        <end position="142"/>
    </location>
</feature>
<dbReference type="PANTHER" id="PTHR44858">
    <property type="entry name" value="TETRATRICOPEPTIDE REPEAT PROTEIN 6"/>
    <property type="match status" value="1"/>
</dbReference>
<organism evidence="4 5">
    <name type="scientific">Magnetococcus marinus (strain ATCC BAA-1437 / JCM 17883 / MC-1)</name>
    <dbReference type="NCBI Taxonomy" id="156889"/>
    <lineage>
        <taxon>Bacteria</taxon>
        <taxon>Pseudomonadati</taxon>
        <taxon>Pseudomonadota</taxon>
        <taxon>Magnetococcia</taxon>
        <taxon>Magnetococcales</taxon>
        <taxon>Magnetococcaceae</taxon>
        <taxon>Magnetococcus</taxon>
    </lineage>
</organism>
<dbReference type="AlphaFoldDB" id="A0L546"/>
<evidence type="ECO:0000313" key="4">
    <source>
        <dbReference type="EMBL" id="ABK43089.1"/>
    </source>
</evidence>
<dbReference type="PANTHER" id="PTHR44858:SF1">
    <property type="entry name" value="UDP-N-ACETYLGLUCOSAMINE--PEPTIDE N-ACETYLGLUCOSAMINYLTRANSFERASE SPINDLY-RELATED"/>
    <property type="match status" value="1"/>
</dbReference>
<feature type="repeat" description="TPR" evidence="3">
    <location>
        <begin position="143"/>
        <end position="176"/>
    </location>
</feature>
<evidence type="ECO:0000256" key="2">
    <source>
        <dbReference type="ARBA" id="ARBA00022803"/>
    </source>
</evidence>
<dbReference type="OrthoDB" id="9778733at2"/>
<dbReference type="Proteomes" id="UP000002586">
    <property type="component" value="Chromosome"/>
</dbReference>
<sequence>MAAVDTIRESLEKAITLQQQGHAEEALLLYHALLQHYPKQADLYYLTGLAHQDLQQWPQACERLEQAVALDGQRSDFLLALGMVLQELELPEQAKQRYAQAALLDPQDYQAYYHIGDSCIDLGQNRQAIEAFTQAIKCKPDLQEAWLNLGLCLKAAGELPGALQAFTTALQLNPDDAKAKVDYAMALLAMGDYANGWRYYTARFQFSHVFNDMQRIPANVEAWNGEPLQDKTLLVLCEQGYGDNLQFARYLPMLRARGVKKLIVESKGHLIELFRYNELADAYCNVMEVKEQQADYYVPLLELPRLLETRVENIPADLPLYRVSAALMHKLAAQIPSGGFKVGLVWSGKPLHPRDPARRRSCPFAELAPLATVAGVDFYSLQTGLEEDHMPSKLAGDTPLIDLNPYLDDFHHTAAAMQQLDLIITIDTAAAHLAGSLKRPTWLLTPYAADWRWGVTGNSTPWYPGMRLYRQPAPGAWQPVIAQVTAQLRQLVAYSTGYAATAPSL</sequence>
<dbReference type="KEGG" id="mgm:Mmc1_0564"/>
<protein>
    <submittedName>
        <fullName evidence="4">Tetratricopeptide TPR_2 repeat protein</fullName>
    </submittedName>
</protein>
<dbReference type="InterPro" id="IPR019734">
    <property type="entry name" value="TPR_rpt"/>
</dbReference>
<proteinExistence type="predicted"/>
<reference evidence="5" key="1">
    <citation type="journal article" date="2009" name="Appl. Environ. Microbiol.">
        <title>Complete genome sequence of the chemolithoautotrophic marine magnetotactic coccus strain MC-1.</title>
        <authorList>
            <person name="Schubbe S."/>
            <person name="Williams T.J."/>
            <person name="Xie G."/>
            <person name="Kiss H.E."/>
            <person name="Brettin T.S."/>
            <person name="Martinez D."/>
            <person name="Ross C.A."/>
            <person name="Schuler D."/>
            <person name="Cox B.L."/>
            <person name="Nealson K.H."/>
            <person name="Bazylinski D.A."/>
        </authorList>
    </citation>
    <scope>NUCLEOTIDE SEQUENCE [LARGE SCALE GENOMIC DNA]</scope>
    <source>
        <strain evidence="5">ATCC BAA-1437 / JCM 17883 / MC-1</strain>
    </source>
</reference>
<evidence type="ECO:0000256" key="3">
    <source>
        <dbReference type="PROSITE-ProRule" id="PRU00339"/>
    </source>
</evidence>
<dbReference type="EMBL" id="CP000471">
    <property type="protein sequence ID" value="ABK43089.1"/>
    <property type="molecule type" value="Genomic_DNA"/>
</dbReference>
<dbReference type="PROSITE" id="PS50005">
    <property type="entry name" value="TPR"/>
    <property type="match status" value="2"/>
</dbReference>
<dbReference type="PROSITE" id="PS50293">
    <property type="entry name" value="TPR_REGION"/>
    <property type="match status" value="1"/>
</dbReference>
<evidence type="ECO:0000256" key="1">
    <source>
        <dbReference type="ARBA" id="ARBA00022737"/>
    </source>
</evidence>
<keyword evidence="5" id="KW-1185">Reference proteome</keyword>
<keyword evidence="1" id="KW-0677">Repeat</keyword>
<dbReference type="InterPro" id="IPR011990">
    <property type="entry name" value="TPR-like_helical_dom_sf"/>
</dbReference>
<dbReference type="eggNOG" id="COG0457">
    <property type="taxonomic scope" value="Bacteria"/>
</dbReference>
<dbReference type="HOGENOM" id="CLU_010140_1_1_5"/>
<dbReference type="STRING" id="156889.Mmc1_0564"/>
<evidence type="ECO:0000313" key="5">
    <source>
        <dbReference type="Proteomes" id="UP000002586"/>
    </source>
</evidence>
<dbReference type="InterPro" id="IPR050498">
    <property type="entry name" value="Ycf3"/>
</dbReference>
<dbReference type="SUPFAM" id="SSF48452">
    <property type="entry name" value="TPR-like"/>
    <property type="match status" value="1"/>
</dbReference>